<proteinExistence type="predicted"/>
<feature type="domain" description="Nucleoside phosphorylase" evidence="6">
    <location>
        <begin position="4"/>
        <end position="229"/>
    </location>
</feature>
<sequence>MSLVGIIGAMEEEVSQLKEQMTDVQIKKKAAMEFCRGNLNGKPVVVVRSGIGKVNAGICAQILVDDYQVDYMINTGIAGSLKNEINIGDIVVSTDTVQHDMDATGFGYPLGQIPRMDTLSFPADEKLVALAQEVCREVIPEIQVFAGRVVSGDQFVSDRAAKERISGNFQGYCTEMEGAAIAQAAYLNGVPYVVLRAISDKADDSASVDYPAFEREAIRHSVELMLNMVKRL</sequence>
<evidence type="ECO:0000256" key="4">
    <source>
        <dbReference type="ARBA" id="ARBA00022801"/>
    </source>
</evidence>
<dbReference type="GO" id="GO:0005829">
    <property type="term" value="C:cytosol"/>
    <property type="evidence" value="ECO:0007669"/>
    <property type="project" value="TreeGrafter"/>
</dbReference>
<dbReference type="CDD" id="cd09008">
    <property type="entry name" value="MTAN"/>
    <property type="match status" value="1"/>
</dbReference>
<dbReference type="Proteomes" id="UP000824169">
    <property type="component" value="Unassembled WGS sequence"/>
</dbReference>
<keyword evidence="4 7" id="KW-0378">Hydrolase</keyword>
<dbReference type="GO" id="GO:0008782">
    <property type="term" value="F:adenosylhomocysteine nucleosidase activity"/>
    <property type="evidence" value="ECO:0007669"/>
    <property type="project" value="UniProtKB-EC"/>
</dbReference>
<dbReference type="PANTHER" id="PTHR46832:SF1">
    <property type="entry name" value="5'-METHYLTHIOADENOSINE_S-ADENOSYLHOMOCYSTEINE NUCLEOSIDASE"/>
    <property type="match status" value="1"/>
</dbReference>
<dbReference type="EC" id="3.2.2.9" evidence="2"/>
<evidence type="ECO:0000313" key="7">
    <source>
        <dbReference type="EMBL" id="HIV25848.1"/>
    </source>
</evidence>
<reference evidence="7" key="1">
    <citation type="submission" date="2020-10" db="EMBL/GenBank/DDBJ databases">
        <authorList>
            <person name="Gilroy R."/>
        </authorList>
    </citation>
    <scope>NUCLEOTIDE SEQUENCE</scope>
    <source>
        <strain evidence="7">CHK188-20938</strain>
    </source>
</reference>
<evidence type="ECO:0000256" key="1">
    <source>
        <dbReference type="ARBA" id="ARBA00004945"/>
    </source>
</evidence>
<accession>A0A9D1P3C7</accession>
<dbReference type="InterPro" id="IPR010049">
    <property type="entry name" value="MTA_SAH_Nsdase"/>
</dbReference>
<dbReference type="AlphaFoldDB" id="A0A9D1P3C7"/>
<protein>
    <recommendedName>
        <fullName evidence="2">adenosylhomocysteine nucleosidase</fullName>
        <ecNumber evidence="2">3.2.2.9</ecNumber>
    </recommendedName>
</protein>
<organism evidence="7 8">
    <name type="scientific">Candidatus Scatomonas pullistercoris</name>
    <dbReference type="NCBI Taxonomy" id="2840920"/>
    <lineage>
        <taxon>Bacteria</taxon>
        <taxon>Bacillati</taxon>
        <taxon>Bacillota</taxon>
        <taxon>Clostridia</taxon>
        <taxon>Lachnospirales</taxon>
        <taxon>Lachnospiraceae</taxon>
        <taxon>Lachnospiraceae incertae sedis</taxon>
        <taxon>Candidatus Scatomonas</taxon>
    </lineage>
</organism>
<keyword evidence="7" id="KW-0326">Glycosidase</keyword>
<evidence type="ECO:0000256" key="3">
    <source>
        <dbReference type="ARBA" id="ARBA00022605"/>
    </source>
</evidence>
<dbReference type="SUPFAM" id="SSF53167">
    <property type="entry name" value="Purine and uridine phosphorylases"/>
    <property type="match status" value="1"/>
</dbReference>
<keyword evidence="5" id="KW-0486">Methionine biosynthesis</keyword>
<dbReference type="NCBIfam" id="NF004079">
    <property type="entry name" value="PRK05584.1"/>
    <property type="match status" value="1"/>
</dbReference>
<comment type="pathway">
    <text evidence="1">Amino-acid biosynthesis; L-methionine biosynthesis via salvage pathway; S-methyl-5-thio-alpha-D-ribose 1-phosphate from S-methyl-5'-thioadenosine (hydrolase route): step 1/2.</text>
</comment>
<evidence type="ECO:0000259" key="6">
    <source>
        <dbReference type="Pfam" id="PF01048"/>
    </source>
</evidence>
<gene>
    <name evidence="7" type="ORF">IAB71_08775</name>
</gene>
<evidence type="ECO:0000313" key="8">
    <source>
        <dbReference type="Proteomes" id="UP000824169"/>
    </source>
</evidence>
<dbReference type="InterPro" id="IPR035994">
    <property type="entry name" value="Nucleoside_phosphorylase_sf"/>
</dbReference>
<evidence type="ECO:0000256" key="5">
    <source>
        <dbReference type="ARBA" id="ARBA00023167"/>
    </source>
</evidence>
<keyword evidence="3" id="KW-0028">Amino-acid biosynthesis</keyword>
<dbReference type="GO" id="GO:0008930">
    <property type="term" value="F:methylthioadenosine nucleosidase activity"/>
    <property type="evidence" value="ECO:0007669"/>
    <property type="project" value="InterPro"/>
</dbReference>
<dbReference type="GO" id="GO:0009164">
    <property type="term" value="P:nucleoside catabolic process"/>
    <property type="evidence" value="ECO:0007669"/>
    <property type="project" value="InterPro"/>
</dbReference>
<dbReference type="GO" id="GO:0019284">
    <property type="term" value="P:L-methionine salvage from S-adenosylmethionine"/>
    <property type="evidence" value="ECO:0007669"/>
    <property type="project" value="TreeGrafter"/>
</dbReference>
<dbReference type="Pfam" id="PF01048">
    <property type="entry name" value="PNP_UDP_1"/>
    <property type="match status" value="1"/>
</dbReference>
<dbReference type="NCBIfam" id="TIGR01704">
    <property type="entry name" value="MTA_SAH-Nsdase"/>
    <property type="match status" value="1"/>
</dbReference>
<name>A0A9D1P3C7_9FIRM</name>
<dbReference type="EMBL" id="DVOO01000027">
    <property type="protein sequence ID" value="HIV25848.1"/>
    <property type="molecule type" value="Genomic_DNA"/>
</dbReference>
<comment type="caution">
    <text evidence="7">The sequence shown here is derived from an EMBL/GenBank/DDBJ whole genome shotgun (WGS) entry which is preliminary data.</text>
</comment>
<dbReference type="PANTHER" id="PTHR46832">
    <property type="entry name" value="5'-METHYLTHIOADENOSINE/S-ADENOSYLHOMOCYSTEINE NUCLEOSIDASE"/>
    <property type="match status" value="1"/>
</dbReference>
<dbReference type="Gene3D" id="3.40.50.1580">
    <property type="entry name" value="Nucleoside phosphorylase domain"/>
    <property type="match status" value="1"/>
</dbReference>
<dbReference type="InterPro" id="IPR000845">
    <property type="entry name" value="Nucleoside_phosphorylase_d"/>
</dbReference>
<reference evidence="7" key="2">
    <citation type="journal article" date="2021" name="PeerJ">
        <title>Extensive microbial diversity within the chicken gut microbiome revealed by metagenomics and culture.</title>
        <authorList>
            <person name="Gilroy R."/>
            <person name="Ravi A."/>
            <person name="Getino M."/>
            <person name="Pursley I."/>
            <person name="Horton D.L."/>
            <person name="Alikhan N.F."/>
            <person name="Baker D."/>
            <person name="Gharbi K."/>
            <person name="Hall N."/>
            <person name="Watson M."/>
            <person name="Adriaenssens E.M."/>
            <person name="Foster-Nyarko E."/>
            <person name="Jarju S."/>
            <person name="Secka A."/>
            <person name="Antonio M."/>
            <person name="Oren A."/>
            <person name="Chaudhuri R.R."/>
            <person name="La Ragione R."/>
            <person name="Hildebrand F."/>
            <person name="Pallen M.J."/>
        </authorList>
    </citation>
    <scope>NUCLEOTIDE SEQUENCE</scope>
    <source>
        <strain evidence="7">CHK188-20938</strain>
    </source>
</reference>
<dbReference type="GO" id="GO:0019509">
    <property type="term" value="P:L-methionine salvage from methylthioadenosine"/>
    <property type="evidence" value="ECO:0007669"/>
    <property type="project" value="InterPro"/>
</dbReference>
<evidence type="ECO:0000256" key="2">
    <source>
        <dbReference type="ARBA" id="ARBA00011974"/>
    </source>
</evidence>